<name>U2L4X2_9BACT</name>
<evidence type="ECO:0000313" key="1">
    <source>
        <dbReference type="EMBL" id="ERJ99542.1"/>
    </source>
</evidence>
<evidence type="ECO:0000313" key="2">
    <source>
        <dbReference type="Proteomes" id="UP000017023"/>
    </source>
</evidence>
<dbReference type="PATRIC" id="fig|1395125.3.peg.1821"/>
<dbReference type="AlphaFoldDB" id="U2L4X2"/>
<dbReference type="EMBL" id="AWGW01000025">
    <property type="protein sequence ID" value="ERJ99542.1"/>
    <property type="molecule type" value="Genomic_DNA"/>
</dbReference>
<organism evidence="1 2">
    <name type="scientific">Segatella salivae F0493</name>
    <dbReference type="NCBI Taxonomy" id="1395125"/>
    <lineage>
        <taxon>Bacteria</taxon>
        <taxon>Pseudomonadati</taxon>
        <taxon>Bacteroidota</taxon>
        <taxon>Bacteroidia</taxon>
        <taxon>Bacteroidales</taxon>
        <taxon>Prevotellaceae</taxon>
        <taxon>Segatella</taxon>
    </lineage>
</organism>
<accession>U2L4X2</accession>
<comment type="caution">
    <text evidence="1">The sequence shown here is derived from an EMBL/GenBank/DDBJ whole genome shotgun (WGS) entry which is preliminary data.</text>
</comment>
<reference evidence="1 2" key="1">
    <citation type="submission" date="2013-08" db="EMBL/GenBank/DDBJ databases">
        <authorList>
            <person name="Durkin A.S."/>
            <person name="Haft D.R."/>
            <person name="McCorrison J."/>
            <person name="Torralba M."/>
            <person name="Gillis M."/>
            <person name="Haft D.H."/>
            <person name="Methe B."/>
            <person name="Sutton G."/>
            <person name="Nelson K.E."/>
        </authorList>
    </citation>
    <scope>NUCLEOTIDE SEQUENCE [LARGE SCALE GENOMIC DNA]</scope>
    <source>
        <strain evidence="1 2">F0493</strain>
    </source>
</reference>
<proteinExistence type="predicted"/>
<gene>
    <name evidence="1" type="ORF">HMPREF9145_0908</name>
</gene>
<sequence>MTQFILLFIINNIALPNESSNYLPHPSRSLTTDSFRKARSLERC</sequence>
<dbReference type="Proteomes" id="UP000017023">
    <property type="component" value="Unassembled WGS sequence"/>
</dbReference>
<protein>
    <submittedName>
        <fullName evidence="1">Uncharacterized protein</fullName>
    </submittedName>
</protein>